<proteinExistence type="predicted"/>
<evidence type="ECO:0000313" key="1">
    <source>
        <dbReference type="EMBL" id="MCM1982194.1"/>
    </source>
</evidence>
<dbReference type="Proteomes" id="UP000031561">
    <property type="component" value="Unassembled WGS sequence"/>
</dbReference>
<accession>A0ABD4T0K8</accession>
<dbReference type="PANTHER" id="PTHR35765:SF2">
    <property type="entry name" value="OS05G0569200 PROTEIN"/>
    <property type="match status" value="1"/>
</dbReference>
<keyword evidence="2" id="KW-1185">Reference proteome</keyword>
<comment type="caution">
    <text evidence="1">The sequence shown here is derived from an EMBL/GenBank/DDBJ whole genome shotgun (WGS) entry which is preliminary data.</text>
</comment>
<sequence>MTPTLPSSDTPLYNHPLPAIELWLSDHGCSQDRQLPHLWHLEHPQWRAELNLDIEDLTVVYYLKQDPDHPIKRTFKYSLSRQDLDAAIFMGP</sequence>
<name>A0ABD4T0K8_9CYAN</name>
<reference evidence="1 2" key="1">
    <citation type="journal article" date="2015" name="Genome Announc.">
        <title>Draft Genome Sequence of Filamentous Marine Cyanobacterium Lyngbya confervoides Strain BDU141951.</title>
        <authorList>
            <person name="Chandrababunaidu M.M."/>
            <person name="Sen D."/>
            <person name="Tripathy S."/>
        </authorList>
    </citation>
    <scope>NUCLEOTIDE SEQUENCE [LARGE SCALE GENOMIC DNA]</scope>
    <source>
        <strain evidence="1 2">BDU141951</strain>
    </source>
</reference>
<organism evidence="1 2">
    <name type="scientific">Lyngbya confervoides BDU141951</name>
    <dbReference type="NCBI Taxonomy" id="1574623"/>
    <lineage>
        <taxon>Bacteria</taxon>
        <taxon>Bacillati</taxon>
        <taxon>Cyanobacteriota</taxon>
        <taxon>Cyanophyceae</taxon>
        <taxon>Oscillatoriophycideae</taxon>
        <taxon>Oscillatoriales</taxon>
        <taxon>Microcoleaceae</taxon>
        <taxon>Lyngbya</taxon>
    </lineage>
</organism>
<evidence type="ECO:0000313" key="2">
    <source>
        <dbReference type="Proteomes" id="UP000031561"/>
    </source>
</evidence>
<dbReference type="EMBL" id="JTHE03000034">
    <property type="protein sequence ID" value="MCM1982194.1"/>
    <property type="molecule type" value="Genomic_DNA"/>
</dbReference>
<dbReference type="RefSeq" id="WP_166280698.1">
    <property type="nucleotide sequence ID" value="NZ_JTHE03000034.1"/>
</dbReference>
<protein>
    <submittedName>
        <fullName evidence="1">DUF3143 domain-containing protein</fullName>
    </submittedName>
</protein>
<dbReference type="PANTHER" id="PTHR35765">
    <property type="entry name" value="OS05G0569200 PROTEIN"/>
    <property type="match status" value="1"/>
</dbReference>
<dbReference type="InterPro" id="IPR021489">
    <property type="entry name" value="DUF3143"/>
</dbReference>
<dbReference type="AlphaFoldDB" id="A0ABD4T0K8"/>
<dbReference type="Pfam" id="PF11341">
    <property type="entry name" value="DUF3143"/>
    <property type="match status" value="1"/>
</dbReference>
<gene>
    <name evidence="1" type="ORF">QQ91_0005050</name>
</gene>